<dbReference type="PANTHER" id="PTHR48070">
    <property type="entry name" value="ESTERASE OVCA2"/>
    <property type="match status" value="1"/>
</dbReference>
<dbReference type="GO" id="GO:0005634">
    <property type="term" value="C:nucleus"/>
    <property type="evidence" value="ECO:0007669"/>
    <property type="project" value="TreeGrafter"/>
</dbReference>
<dbReference type="Proteomes" id="UP000785679">
    <property type="component" value="Unassembled WGS sequence"/>
</dbReference>
<feature type="domain" description="Serine hydrolase" evidence="2">
    <location>
        <begin position="7"/>
        <end position="119"/>
    </location>
</feature>
<dbReference type="Pfam" id="PF03959">
    <property type="entry name" value="FSH1"/>
    <property type="match status" value="1"/>
</dbReference>
<keyword evidence="1" id="KW-0378">Hydrolase</keyword>
<dbReference type="Gene3D" id="3.40.50.1820">
    <property type="entry name" value="alpha/beta hydrolase"/>
    <property type="match status" value="1"/>
</dbReference>
<evidence type="ECO:0000313" key="3">
    <source>
        <dbReference type="EMBL" id="TNV76126.1"/>
    </source>
</evidence>
<dbReference type="AlphaFoldDB" id="A0A8J8NJ28"/>
<reference evidence="3" key="1">
    <citation type="submission" date="2019-06" db="EMBL/GenBank/DDBJ databases">
        <authorList>
            <person name="Zheng W."/>
        </authorList>
    </citation>
    <scope>NUCLEOTIDE SEQUENCE</scope>
    <source>
        <strain evidence="3">QDHG01</strain>
    </source>
</reference>
<keyword evidence="4" id="KW-1185">Reference proteome</keyword>
<accession>A0A8J8NJ28</accession>
<dbReference type="InterPro" id="IPR005645">
    <property type="entry name" value="FSH-like_dom"/>
</dbReference>
<evidence type="ECO:0000313" key="4">
    <source>
        <dbReference type="Proteomes" id="UP000785679"/>
    </source>
</evidence>
<dbReference type="EMBL" id="RRYP01014143">
    <property type="protein sequence ID" value="TNV76126.1"/>
    <property type="molecule type" value="Genomic_DNA"/>
</dbReference>
<gene>
    <name evidence="3" type="ORF">FGO68_gene3739</name>
</gene>
<dbReference type="OrthoDB" id="312595at2759"/>
<organism evidence="3 4">
    <name type="scientific">Halteria grandinella</name>
    <dbReference type="NCBI Taxonomy" id="5974"/>
    <lineage>
        <taxon>Eukaryota</taxon>
        <taxon>Sar</taxon>
        <taxon>Alveolata</taxon>
        <taxon>Ciliophora</taxon>
        <taxon>Intramacronucleata</taxon>
        <taxon>Spirotrichea</taxon>
        <taxon>Stichotrichia</taxon>
        <taxon>Sporadotrichida</taxon>
        <taxon>Halteriidae</taxon>
        <taxon>Halteria</taxon>
    </lineage>
</organism>
<comment type="caution">
    <text evidence="3">The sequence shown here is derived from an EMBL/GenBank/DDBJ whole genome shotgun (WGS) entry which is preliminary data.</text>
</comment>
<dbReference type="PANTHER" id="PTHR48070:SF6">
    <property type="entry name" value="ESTERASE OVCA2"/>
    <property type="match status" value="1"/>
</dbReference>
<evidence type="ECO:0000256" key="1">
    <source>
        <dbReference type="ARBA" id="ARBA00022801"/>
    </source>
</evidence>
<dbReference type="GO" id="GO:0016787">
    <property type="term" value="F:hydrolase activity"/>
    <property type="evidence" value="ECO:0007669"/>
    <property type="project" value="UniProtKB-KW"/>
</dbReference>
<protein>
    <recommendedName>
        <fullName evidence="2">Serine hydrolase domain-containing protein</fullName>
    </recommendedName>
</protein>
<evidence type="ECO:0000259" key="2">
    <source>
        <dbReference type="Pfam" id="PF03959"/>
    </source>
</evidence>
<sequence>MENQKKQKLQIVGLHGYNTNKDVFEFQSRQFREKFGDVMDFHFFEGPHMAVDEPIQALVDRGFKPPFKSYLGLGEQLELDESKVQERVASFRVTGLDLTISDFVEFSREHGPFDGALCFPVESVHLYGKKDEYLHLMTAHTLFTKNPLVLSYEQGHQFPRALADEDFEKLKDFVRRQYVSKYGSDEGFSIEATKY</sequence>
<dbReference type="GO" id="GO:0005737">
    <property type="term" value="C:cytoplasm"/>
    <property type="evidence" value="ECO:0007669"/>
    <property type="project" value="TreeGrafter"/>
</dbReference>
<dbReference type="InterPro" id="IPR050593">
    <property type="entry name" value="LovG"/>
</dbReference>
<name>A0A8J8NJ28_HALGN</name>
<proteinExistence type="predicted"/>
<dbReference type="InterPro" id="IPR029058">
    <property type="entry name" value="AB_hydrolase_fold"/>
</dbReference>